<feature type="region of interest" description="Disordered" evidence="2">
    <location>
        <begin position="267"/>
        <end position="329"/>
    </location>
</feature>
<dbReference type="Pfam" id="PF04782">
    <property type="entry name" value="DUF632"/>
    <property type="match status" value="2"/>
</dbReference>
<dbReference type="InterPro" id="IPR006868">
    <property type="entry name" value="DUF630"/>
</dbReference>
<feature type="domain" description="DUF630" evidence="4">
    <location>
        <begin position="1"/>
        <end position="59"/>
    </location>
</feature>
<accession>A0A5N5MN19</accession>
<feature type="domain" description="DUF632" evidence="3">
    <location>
        <begin position="371"/>
        <end position="491"/>
    </location>
</feature>
<dbReference type="Proteomes" id="UP000326939">
    <property type="component" value="Chromosome 5"/>
</dbReference>
<evidence type="ECO:0000313" key="6">
    <source>
        <dbReference type="Proteomes" id="UP000326939"/>
    </source>
</evidence>
<keyword evidence="1" id="KW-0175">Coiled coil</keyword>
<dbReference type="InterPro" id="IPR006867">
    <property type="entry name" value="DUF632"/>
</dbReference>
<protein>
    <recommendedName>
        <fullName evidence="7">DUF632 domain-containing protein</fullName>
    </recommendedName>
</protein>
<feature type="compositionally biased region" description="Basic and acidic residues" evidence="2">
    <location>
        <begin position="287"/>
        <end position="319"/>
    </location>
</feature>
<dbReference type="PANTHER" id="PTHR21450:SF43">
    <property type="entry name" value="DUF630 FAMILY PROTEIN"/>
    <property type="match status" value="1"/>
</dbReference>
<organism evidence="5 6">
    <name type="scientific">Salix brachista</name>
    <dbReference type="NCBI Taxonomy" id="2182728"/>
    <lineage>
        <taxon>Eukaryota</taxon>
        <taxon>Viridiplantae</taxon>
        <taxon>Streptophyta</taxon>
        <taxon>Embryophyta</taxon>
        <taxon>Tracheophyta</taxon>
        <taxon>Spermatophyta</taxon>
        <taxon>Magnoliopsida</taxon>
        <taxon>eudicotyledons</taxon>
        <taxon>Gunneridae</taxon>
        <taxon>Pentapetalae</taxon>
        <taxon>rosids</taxon>
        <taxon>fabids</taxon>
        <taxon>Malpighiales</taxon>
        <taxon>Salicaceae</taxon>
        <taxon>Saliceae</taxon>
        <taxon>Salix</taxon>
    </lineage>
</organism>
<feature type="coiled-coil region" evidence="1">
    <location>
        <begin position="718"/>
        <end position="745"/>
    </location>
</feature>
<dbReference type="EMBL" id="VDCV01000005">
    <property type="protein sequence ID" value="KAB5556459.1"/>
    <property type="molecule type" value="Genomic_DNA"/>
</dbReference>
<evidence type="ECO:0000259" key="3">
    <source>
        <dbReference type="Pfam" id="PF04782"/>
    </source>
</evidence>
<dbReference type="AlphaFoldDB" id="A0A5N5MN19"/>
<keyword evidence="6" id="KW-1185">Reference proteome</keyword>
<feature type="compositionally biased region" description="Basic and acidic residues" evidence="2">
    <location>
        <begin position="89"/>
        <end position="108"/>
    </location>
</feature>
<evidence type="ECO:0008006" key="7">
    <source>
        <dbReference type="Google" id="ProtNLM"/>
    </source>
</evidence>
<evidence type="ECO:0000256" key="1">
    <source>
        <dbReference type="SAM" id="Coils"/>
    </source>
</evidence>
<feature type="domain" description="DUF632" evidence="3">
    <location>
        <begin position="514"/>
        <end position="720"/>
    </location>
</feature>
<feature type="region of interest" description="Disordered" evidence="2">
    <location>
        <begin position="77"/>
        <end position="138"/>
    </location>
</feature>
<evidence type="ECO:0000256" key="2">
    <source>
        <dbReference type="SAM" id="MobiDB-lite"/>
    </source>
</evidence>
<proteinExistence type="predicted"/>
<comment type="caution">
    <text evidence="5">The sequence shown here is derived from an EMBL/GenBank/DDBJ whole genome shotgun (WGS) entry which is preliminary data.</text>
</comment>
<evidence type="ECO:0000313" key="5">
    <source>
        <dbReference type="EMBL" id="KAB5556459.1"/>
    </source>
</evidence>
<dbReference type="PANTHER" id="PTHR21450">
    <property type="entry name" value="PROTEIN ALTERED PHOSPHATE STARVATION RESPONSE 1"/>
    <property type="match status" value="1"/>
</dbReference>
<name>A0A5N5MN19_9ROSI</name>
<gene>
    <name evidence="5" type="ORF">DKX38_007368</name>
</gene>
<reference evidence="6" key="1">
    <citation type="journal article" date="2019" name="Gigascience">
        <title>De novo genome assembly of the endangered Acer yangbiense, a plant species with extremely small populations endemic to Yunnan Province, China.</title>
        <authorList>
            <person name="Yang J."/>
            <person name="Wariss H.M."/>
            <person name="Tao L."/>
            <person name="Zhang R."/>
            <person name="Yun Q."/>
            <person name="Hollingsworth P."/>
            <person name="Dao Z."/>
            <person name="Luo G."/>
            <person name="Guo H."/>
            <person name="Ma Y."/>
            <person name="Sun W."/>
        </authorList>
    </citation>
    <scope>NUCLEOTIDE SEQUENCE [LARGE SCALE GENOMIC DNA]</scope>
    <source>
        <strain evidence="6">cv. br00</strain>
    </source>
</reference>
<dbReference type="Pfam" id="PF04783">
    <property type="entry name" value="DUF630"/>
    <property type="match status" value="1"/>
</dbReference>
<evidence type="ECO:0000259" key="4">
    <source>
        <dbReference type="Pfam" id="PF04783"/>
    </source>
</evidence>
<sequence>MGVGMSKVDRLELVSLCKERKELITAAVDCRYELVSAHIMYVQSFLDMGNALHRFLEEDLEIISDFSCNCSDEDSHLKFSSSDMESETDSVHEHLHFSGESSESEKDFQSGANSDGHMGNMSSGVPAGSRHRYPDPDNDDVYVPIVDTRYPQENNKVALDATMDTSKNKVTYAPDGNWESVKNPMDFPYYYGFWPPPARADNPEEERAPAATPSPEPAGFAWKFNPFNTEVDDVYHYYNYYFQENIIGDRAESDDFEVRKIREKEGIPDLEDDTDQSIVKKTRYKKKSSEKDTNGDSGADPKNDDHVQSEQEKESKNMPDEENAMACSSSRGLIKIEQESKMDEGESSQEAQSFTCNGECTETDIHSPWGLQQAVKEIKNAFETSFIYGQEVSILLEAGKLPYQTTGAKFKELVSRLVSLAVPFVMSSQHPAFVQSSRCASKKMKSAKVVCENYKEVDRKSCHLSSTLEKLRVWEKKLYEEVKGKTNAISLYEILILLHVDIFSYKCLWGGVLEENLRVCYDKEWKRLKRLDDRGAESTQIDRTQASVKSLLSKIKVPVSAIEAISIRIHKIRDEELQGQVNELIIGLSRMWKLIIKCHRRQLQAIKNAETCVHVAGMHARKGPRLRAAKNLEKETWKWAARFSHYIRTQKTFVSLLNNWLLRYISEELKTLDEADRLSPGRIGAPSIFVVCNDWHNAIQNISEDGVCRAIHGFASSLHHLQEKREEERRQRIKTEQLLKDLEDQFDKDVVAATQEMLDEQKATHQEAIKLANDAASDCLRSSLPPVFETLESFCLENLKAYEKIRIPNASTSR</sequence>